<gene>
    <name evidence="1" type="ORF">YALI1_D20672g</name>
</gene>
<dbReference type="VEuPathDB" id="FungiDB:YALI1_D20672g"/>
<proteinExistence type="predicted"/>
<dbReference type="Proteomes" id="UP000182444">
    <property type="component" value="Chromosome 1D"/>
</dbReference>
<evidence type="ECO:0000313" key="2">
    <source>
        <dbReference type="Proteomes" id="UP000182444"/>
    </source>
</evidence>
<organism evidence="1 2">
    <name type="scientific">Yarrowia lipolytica</name>
    <name type="common">Candida lipolytica</name>
    <dbReference type="NCBI Taxonomy" id="4952"/>
    <lineage>
        <taxon>Eukaryota</taxon>
        <taxon>Fungi</taxon>
        <taxon>Dikarya</taxon>
        <taxon>Ascomycota</taxon>
        <taxon>Saccharomycotina</taxon>
        <taxon>Dipodascomycetes</taxon>
        <taxon>Dipodascales</taxon>
        <taxon>Dipodascales incertae sedis</taxon>
        <taxon>Yarrowia</taxon>
    </lineage>
</organism>
<evidence type="ECO:0000313" key="1">
    <source>
        <dbReference type="EMBL" id="AOW04159.1"/>
    </source>
</evidence>
<name>A0A1D8NEV1_YARLL</name>
<dbReference type="RefSeq" id="XP_068138833.1">
    <property type="nucleotide sequence ID" value="XM_068282732.1"/>
</dbReference>
<dbReference type="AlphaFoldDB" id="A0A1D8NEV1"/>
<accession>A0A1D8NEV1</accession>
<reference evidence="1 2" key="1">
    <citation type="journal article" date="2016" name="PLoS ONE">
        <title>Sequence Assembly of Yarrowia lipolytica Strain W29/CLIB89 Shows Transposable Element Diversity.</title>
        <authorList>
            <person name="Magnan C."/>
            <person name="Yu J."/>
            <person name="Chang I."/>
            <person name="Jahn E."/>
            <person name="Kanomata Y."/>
            <person name="Wu J."/>
            <person name="Zeller M."/>
            <person name="Oakes M."/>
            <person name="Baldi P."/>
            <person name="Sandmeyer S."/>
        </authorList>
    </citation>
    <scope>NUCLEOTIDE SEQUENCE [LARGE SCALE GENOMIC DNA]</scope>
    <source>
        <strain evidence="2">CLIB89(W29)</strain>
    </source>
</reference>
<dbReference type="GeneID" id="94583348"/>
<sequence length="157" mass="17972">MAPSLYLRYFRIVYKLYHIHHGYIMFTHVSGRTHSQHTNQCIDLAIEPTIDHIHLFKPDFWPWTHLRTLRAIRALHAIRVHPSESIPANPSLQVPILAISHTNGVIRGTLDACCKFASQFVSHIPTFPSGTPYLQGLFSCRLHCNSTTVSWPFFSPT</sequence>
<protein>
    <submittedName>
        <fullName evidence="1">Uncharacterized protein</fullName>
    </submittedName>
</protein>
<dbReference type="EMBL" id="CP017556">
    <property type="protein sequence ID" value="AOW04159.1"/>
    <property type="molecule type" value="Genomic_DNA"/>
</dbReference>